<name>A0A8S5MLF0_9CAUD</name>
<dbReference type="EMBL" id="BK014927">
    <property type="protein sequence ID" value="DAD83056.1"/>
    <property type="molecule type" value="Genomic_DNA"/>
</dbReference>
<evidence type="ECO:0000313" key="1">
    <source>
        <dbReference type="EMBL" id="DAD83056.1"/>
    </source>
</evidence>
<protein>
    <submittedName>
        <fullName evidence="1">Uncharacterized protein</fullName>
    </submittedName>
</protein>
<accession>A0A8S5MLF0</accession>
<sequence length="81" mass="9523">MSCMILLRGMEYQLFVASFRKTNPFQFRTASVLTLFPSKPPQRSEHTLRTNWGIVKQELFIQPFHPLIFVQSMSTKPMFGR</sequence>
<reference evidence="1" key="1">
    <citation type="journal article" date="2021" name="Proc. Natl. Acad. Sci. U.S.A.">
        <title>A Catalog of Tens of Thousands of Viruses from Human Metagenomes Reveals Hidden Associations with Chronic Diseases.</title>
        <authorList>
            <person name="Tisza M.J."/>
            <person name="Buck C.B."/>
        </authorList>
    </citation>
    <scope>NUCLEOTIDE SEQUENCE</scope>
    <source>
        <strain evidence="1">Ct1Jx6</strain>
    </source>
</reference>
<organism evidence="1">
    <name type="scientific">Caudovirales sp. ct1Jx6</name>
    <dbReference type="NCBI Taxonomy" id="2826765"/>
    <lineage>
        <taxon>Viruses</taxon>
        <taxon>Duplodnaviria</taxon>
        <taxon>Heunggongvirae</taxon>
        <taxon>Uroviricota</taxon>
        <taxon>Caudoviricetes</taxon>
    </lineage>
</organism>
<proteinExistence type="predicted"/>